<protein>
    <submittedName>
        <fullName evidence="2">Uncharacterized protein</fullName>
    </submittedName>
</protein>
<comment type="caution">
    <text evidence="2">The sequence shown here is derived from an EMBL/GenBank/DDBJ whole genome shotgun (WGS) entry which is preliminary data.</text>
</comment>
<evidence type="ECO:0000313" key="3">
    <source>
        <dbReference type="Proteomes" id="UP001497382"/>
    </source>
</evidence>
<organism evidence="2 3">
    <name type="scientific">Larinioides sclopetarius</name>
    <dbReference type="NCBI Taxonomy" id="280406"/>
    <lineage>
        <taxon>Eukaryota</taxon>
        <taxon>Metazoa</taxon>
        <taxon>Ecdysozoa</taxon>
        <taxon>Arthropoda</taxon>
        <taxon>Chelicerata</taxon>
        <taxon>Arachnida</taxon>
        <taxon>Araneae</taxon>
        <taxon>Araneomorphae</taxon>
        <taxon>Entelegynae</taxon>
        <taxon>Araneoidea</taxon>
        <taxon>Araneidae</taxon>
        <taxon>Larinioides</taxon>
    </lineage>
</organism>
<sequence length="383" mass="43599">MLSLLRSFSRSASNLGIAVRMGPKVKIGTHNGTFHCDEVLACSMLKHAKSEYSNAEIVRSRNMDILNDCDIVVDVGGVYEPSCHRYDHHQRSFTHTMNTLNKEYPWTIKLSSAGLVYFHFGHEIIANILKLPADSEEVKILYKKIYENFVQEIDALDNGIEPCDEVTNHKYQINTNLGIRVRLLNPAWNEVNPDETKCFEKACKLVEQEFLDRVTFYGKIWLPARDIVKTAIQNRFSRALRFAFKVCGSPCMRHSGLRPSGWMTIFLKVHSSGEIIEFATGGCPWKEHLFELEESLKVEKPIKFVIYADPVNKAWRVQCVSLSPFSFENRLSLRKEWCGLRDEELSKQSGIDGCVFVHSSGFIGGNKTKEGALQMALKTLNPE</sequence>
<dbReference type="Pfam" id="PF03690">
    <property type="entry name" value="MYG1_exonuc"/>
    <property type="match status" value="2"/>
</dbReference>
<evidence type="ECO:0000256" key="1">
    <source>
        <dbReference type="ARBA" id="ARBA00010105"/>
    </source>
</evidence>
<dbReference type="PANTHER" id="PTHR11215:SF1">
    <property type="entry name" value="MYG1 EXONUCLEASE"/>
    <property type="match status" value="1"/>
</dbReference>
<evidence type="ECO:0000313" key="2">
    <source>
        <dbReference type="EMBL" id="CAL1262878.1"/>
    </source>
</evidence>
<dbReference type="GO" id="GO:0005737">
    <property type="term" value="C:cytoplasm"/>
    <property type="evidence" value="ECO:0007669"/>
    <property type="project" value="TreeGrafter"/>
</dbReference>
<name>A0AAV1YWE7_9ARAC</name>
<accession>A0AAV1YWE7</accession>
<dbReference type="AlphaFoldDB" id="A0AAV1YWE7"/>
<dbReference type="Proteomes" id="UP001497382">
    <property type="component" value="Unassembled WGS sequence"/>
</dbReference>
<reference evidence="2 3" key="1">
    <citation type="submission" date="2024-04" db="EMBL/GenBank/DDBJ databases">
        <authorList>
            <person name="Rising A."/>
            <person name="Reimegard J."/>
            <person name="Sonavane S."/>
            <person name="Akerstrom W."/>
            <person name="Nylinder S."/>
            <person name="Hedman E."/>
            <person name="Kallberg Y."/>
        </authorList>
    </citation>
    <scope>NUCLEOTIDE SEQUENCE [LARGE SCALE GENOMIC DNA]</scope>
</reference>
<keyword evidence="3" id="KW-1185">Reference proteome</keyword>
<gene>
    <name evidence="2" type="ORF">LARSCL_LOCUS1250</name>
</gene>
<dbReference type="InterPro" id="IPR003226">
    <property type="entry name" value="MYG1_exonuclease"/>
</dbReference>
<dbReference type="GO" id="GO:0005634">
    <property type="term" value="C:nucleus"/>
    <property type="evidence" value="ECO:0007669"/>
    <property type="project" value="TreeGrafter"/>
</dbReference>
<comment type="similarity">
    <text evidence="1">Belongs to the MYG1 family.</text>
</comment>
<dbReference type="EMBL" id="CAXIEN010000007">
    <property type="protein sequence ID" value="CAL1262878.1"/>
    <property type="molecule type" value="Genomic_DNA"/>
</dbReference>
<dbReference type="PANTHER" id="PTHR11215">
    <property type="entry name" value="METAL DEPENDENT HYDROLASE - RELATED"/>
    <property type="match status" value="1"/>
</dbReference>
<proteinExistence type="inferred from homology"/>